<name>A0ABR9M7Y2_9ACTN</name>
<sequence>MPNSPRFAVRFRSLLVVPIGLAALAATATPAFALRGGVESVRPYSFMGSLQRAESPRADGHVCGVTLIAPQWVVTASHCARTPNQAQVGTPRGWRVRIGSLSVTSGGESAEVDRFYRYSTEVYGKDLALLHLRTPVRAKPARIVATTPGDHTPARIIGWGVTCDEREPKCYPDRLREADTVVQPDAECAVSGITGKRELCVGSLDGSVSATNMDSGGPALVRRDGSWLLAGAVSGSNGNDTATVYSDVSVYRKWIRGIVTGIAVPPEPHMPSLEGAVQFGGCSGAVVRTAAARAQDPALLLTNGHCVQGARPAPGSALVDQPATQPVTITDREGYPKVEARTTRLVYATMTGTDVALYRLDRTYAELAAADAKVFDLTRTPVAAGDRVDLLSGTWGRRWSCTVKAVVPRLREGGYEQENAVRYSSACEPGHGASGSPLIAPDGRTVVGLHNTSNDEGKSCTENNPCEVDPAGQVTVRKGAHYGQQVAAVPACLTPGSVLDLSRPDCTLPAPGRPAPGTTKAG</sequence>
<dbReference type="PROSITE" id="PS50240">
    <property type="entry name" value="TRYPSIN_DOM"/>
    <property type="match status" value="1"/>
</dbReference>
<feature type="signal peptide" evidence="3">
    <location>
        <begin position="1"/>
        <end position="33"/>
    </location>
</feature>
<dbReference type="InterPro" id="IPR018114">
    <property type="entry name" value="TRYPSIN_HIS"/>
</dbReference>
<dbReference type="Pfam" id="PF13365">
    <property type="entry name" value="Trypsin_2"/>
    <property type="match status" value="1"/>
</dbReference>
<dbReference type="Proteomes" id="UP000633509">
    <property type="component" value="Unassembled WGS sequence"/>
</dbReference>
<dbReference type="PRINTS" id="PR00722">
    <property type="entry name" value="CHYMOTRYPSIN"/>
</dbReference>
<dbReference type="InterPro" id="IPR001254">
    <property type="entry name" value="Trypsin_dom"/>
</dbReference>
<evidence type="ECO:0000259" key="4">
    <source>
        <dbReference type="PROSITE" id="PS50240"/>
    </source>
</evidence>
<dbReference type="SMART" id="SM00020">
    <property type="entry name" value="Tryp_SPc"/>
    <property type="match status" value="1"/>
</dbReference>
<dbReference type="Gene3D" id="2.40.10.120">
    <property type="match status" value="1"/>
</dbReference>
<dbReference type="InterPro" id="IPR001314">
    <property type="entry name" value="Peptidase_S1A"/>
</dbReference>
<feature type="domain" description="Peptidase S1" evidence="4">
    <location>
        <begin position="34"/>
        <end position="260"/>
    </location>
</feature>
<feature type="chain" id="PRO_5047013750" description="Peptidase S1 domain-containing protein" evidence="3">
    <location>
        <begin position="34"/>
        <end position="522"/>
    </location>
</feature>
<dbReference type="PROSITE" id="PS00134">
    <property type="entry name" value="TRYPSIN_HIS"/>
    <property type="match status" value="1"/>
</dbReference>
<reference evidence="5 6" key="1">
    <citation type="submission" date="2020-10" db="EMBL/GenBank/DDBJ databases">
        <title>Sequencing the genomes of 1000 actinobacteria strains.</title>
        <authorList>
            <person name="Klenk H.-P."/>
        </authorList>
    </citation>
    <scope>NUCLEOTIDE SEQUENCE [LARGE SCALE GENOMIC DNA]</scope>
    <source>
        <strain evidence="5 6">DSM 43173</strain>
    </source>
</reference>
<dbReference type="InterPro" id="IPR043504">
    <property type="entry name" value="Peptidase_S1_PA_chymotrypsin"/>
</dbReference>
<evidence type="ECO:0000256" key="2">
    <source>
        <dbReference type="ARBA" id="ARBA00023157"/>
    </source>
</evidence>
<keyword evidence="6" id="KW-1185">Reference proteome</keyword>
<organism evidence="5 6">
    <name type="scientific">Nonomuraea angiospora</name>
    <dbReference type="NCBI Taxonomy" id="46172"/>
    <lineage>
        <taxon>Bacteria</taxon>
        <taxon>Bacillati</taxon>
        <taxon>Actinomycetota</taxon>
        <taxon>Actinomycetes</taxon>
        <taxon>Streptosporangiales</taxon>
        <taxon>Streptosporangiaceae</taxon>
        <taxon>Nonomuraea</taxon>
    </lineage>
</organism>
<proteinExistence type="inferred from homology"/>
<dbReference type="EMBL" id="JADBEK010000001">
    <property type="protein sequence ID" value="MBE1589013.1"/>
    <property type="molecule type" value="Genomic_DNA"/>
</dbReference>
<dbReference type="RefSeq" id="WP_192789125.1">
    <property type="nucleotide sequence ID" value="NZ_JADBEK010000001.1"/>
</dbReference>
<dbReference type="Pfam" id="PF00089">
    <property type="entry name" value="Trypsin"/>
    <property type="match status" value="1"/>
</dbReference>
<dbReference type="InterPro" id="IPR009003">
    <property type="entry name" value="Peptidase_S1_PA"/>
</dbReference>
<dbReference type="CDD" id="cd00190">
    <property type="entry name" value="Tryp_SPc"/>
    <property type="match status" value="1"/>
</dbReference>
<accession>A0ABR9M7Y2</accession>
<keyword evidence="2" id="KW-1015">Disulfide bond</keyword>
<dbReference type="Gene3D" id="2.40.10.10">
    <property type="entry name" value="Trypsin-like serine proteases"/>
    <property type="match status" value="1"/>
</dbReference>
<comment type="similarity">
    <text evidence="1">Belongs to the peptidase S1 family.</text>
</comment>
<evidence type="ECO:0000313" key="6">
    <source>
        <dbReference type="Proteomes" id="UP000633509"/>
    </source>
</evidence>
<dbReference type="PANTHER" id="PTHR24276:SF98">
    <property type="entry name" value="FI18310P1-RELATED"/>
    <property type="match status" value="1"/>
</dbReference>
<dbReference type="SUPFAM" id="SSF50494">
    <property type="entry name" value="Trypsin-like serine proteases"/>
    <property type="match status" value="2"/>
</dbReference>
<dbReference type="InterPro" id="IPR050430">
    <property type="entry name" value="Peptidase_S1"/>
</dbReference>
<gene>
    <name evidence="5" type="ORF">H4W80_007271</name>
</gene>
<evidence type="ECO:0000256" key="1">
    <source>
        <dbReference type="ARBA" id="ARBA00007664"/>
    </source>
</evidence>
<keyword evidence="3" id="KW-0732">Signal</keyword>
<evidence type="ECO:0000313" key="5">
    <source>
        <dbReference type="EMBL" id="MBE1589013.1"/>
    </source>
</evidence>
<dbReference type="PANTHER" id="PTHR24276">
    <property type="entry name" value="POLYSERASE-RELATED"/>
    <property type="match status" value="1"/>
</dbReference>
<evidence type="ECO:0000256" key="3">
    <source>
        <dbReference type="SAM" id="SignalP"/>
    </source>
</evidence>
<protein>
    <recommendedName>
        <fullName evidence="4">Peptidase S1 domain-containing protein</fullName>
    </recommendedName>
</protein>
<comment type="caution">
    <text evidence="5">The sequence shown here is derived from an EMBL/GenBank/DDBJ whole genome shotgun (WGS) entry which is preliminary data.</text>
</comment>